<organism evidence="3 4">
    <name type="scientific">Merluccius polli</name>
    <name type="common">Benguela hake</name>
    <name type="synonym">Merluccius cadenati</name>
    <dbReference type="NCBI Taxonomy" id="89951"/>
    <lineage>
        <taxon>Eukaryota</taxon>
        <taxon>Metazoa</taxon>
        <taxon>Chordata</taxon>
        <taxon>Craniata</taxon>
        <taxon>Vertebrata</taxon>
        <taxon>Euteleostomi</taxon>
        <taxon>Actinopterygii</taxon>
        <taxon>Neopterygii</taxon>
        <taxon>Teleostei</taxon>
        <taxon>Neoteleostei</taxon>
        <taxon>Acanthomorphata</taxon>
        <taxon>Zeiogadaria</taxon>
        <taxon>Gadariae</taxon>
        <taxon>Gadiformes</taxon>
        <taxon>Gadoidei</taxon>
        <taxon>Merlucciidae</taxon>
        <taxon>Merluccius</taxon>
    </lineage>
</organism>
<dbReference type="Pfam" id="PF14893">
    <property type="entry name" value="PNMA"/>
    <property type="match status" value="1"/>
</dbReference>
<dbReference type="PANTHER" id="PTHR23095">
    <property type="entry name" value="PARANEOPLASTIC ANTIGEN"/>
    <property type="match status" value="1"/>
</dbReference>
<dbReference type="PANTHER" id="PTHR23095:SF53">
    <property type="entry name" value="ZINC FINGER CCHC DOMAIN-CONTAINING PROTEIN 12-LIKE"/>
    <property type="match status" value="1"/>
</dbReference>
<dbReference type="EMBL" id="JAOPHQ010001473">
    <property type="protein sequence ID" value="KAK0150506.1"/>
    <property type="molecule type" value="Genomic_DNA"/>
</dbReference>
<gene>
    <name evidence="3" type="ORF">N1851_008391</name>
</gene>
<name>A0AA47N2M0_MERPO</name>
<evidence type="ECO:0000313" key="3">
    <source>
        <dbReference type="EMBL" id="KAK0150506.1"/>
    </source>
</evidence>
<keyword evidence="4" id="KW-1185">Reference proteome</keyword>
<evidence type="ECO:0000259" key="2">
    <source>
        <dbReference type="Pfam" id="PF14893"/>
    </source>
</evidence>
<evidence type="ECO:0000256" key="1">
    <source>
        <dbReference type="SAM" id="MobiDB-lite"/>
    </source>
</evidence>
<feature type="compositionally biased region" description="Polar residues" evidence="1">
    <location>
        <begin position="95"/>
        <end position="114"/>
    </location>
</feature>
<protein>
    <recommendedName>
        <fullName evidence="2">Paraneoplastic antigen Ma-like C-terminal domain-containing protein</fullName>
    </recommendedName>
</protein>
<evidence type="ECO:0000313" key="4">
    <source>
        <dbReference type="Proteomes" id="UP001174136"/>
    </source>
</evidence>
<dbReference type="InterPro" id="IPR048270">
    <property type="entry name" value="PNMA_C"/>
</dbReference>
<sequence length="205" mass="22811">MNTLQDPGEKASTYLCRLQAALNLAVKRGGAAAEKANRHILKQCCHGCWNTLLSDLYLEEKKSHPPAFSELLLLIRTEEDRQAAKATRMKKHLGSHQQRAMASSHSASFQPESNPLTELKQQVVSLQSQFTMLIRPRRPKGTLSIHQVGQHLNLTLEHQAGNLPTQRQAPSRDLGIVSTVARMVKSPQLAVTIQTPLLSMKKEIN</sequence>
<feature type="domain" description="Paraneoplastic antigen Ma-like C-terminal" evidence="2">
    <location>
        <begin position="2"/>
        <end position="72"/>
    </location>
</feature>
<dbReference type="AlphaFoldDB" id="A0AA47N2M0"/>
<feature type="region of interest" description="Disordered" evidence="1">
    <location>
        <begin position="87"/>
        <end position="114"/>
    </location>
</feature>
<dbReference type="Proteomes" id="UP001174136">
    <property type="component" value="Unassembled WGS sequence"/>
</dbReference>
<accession>A0AA47N2M0</accession>
<dbReference type="InterPro" id="IPR026523">
    <property type="entry name" value="PNMA"/>
</dbReference>
<reference evidence="3" key="1">
    <citation type="journal article" date="2023" name="Front. Mar. Sci.">
        <title>A new Merluccius polli reference genome to investigate the effects of global change in West African waters.</title>
        <authorList>
            <person name="Mateo J.L."/>
            <person name="Blanco-Fernandez C."/>
            <person name="Garcia-Vazquez E."/>
            <person name="Machado-Schiaffino G."/>
        </authorList>
    </citation>
    <scope>NUCLEOTIDE SEQUENCE</scope>
    <source>
        <strain evidence="3">C29</strain>
        <tissue evidence="3">Fin</tissue>
    </source>
</reference>
<comment type="caution">
    <text evidence="3">The sequence shown here is derived from an EMBL/GenBank/DDBJ whole genome shotgun (WGS) entry which is preliminary data.</text>
</comment>
<proteinExistence type="predicted"/>